<name>A0A4Q9HUT8_STRKA</name>
<accession>A0A4Q9HUT8</accession>
<gene>
    <name evidence="1" type="ORF">EYS09_14995</name>
</gene>
<evidence type="ECO:0000313" key="1">
    <source>
        <dbReference type="EMBL" id="TBO58886.1"/>
    </source>
</evidence>
<sequence length="82" mass="9200">MRTATPASAFMEPARPRDLQIRFITVGGSYVDVTGPSRHSDRSCWHWHGCGDSSDSPEQDWLFRTRRDANDHAAACRAIPLT</sequence>
<reference evidence="1 2" key="1">
    <citation type="submission" date="2019-02" db="EMBL/GenBank/DDBJ databases">
        <title>Draft Genome Sequence of Streptomyces sp. AM-2504, identified by 16S rRNA comparative analysis as a Streptomyces Kasugaensis strain.</title>
        <authorList>
            <person name="Napolioni V."/>
            <person name="Giuliodori A.M."/>
            <person name="Spurio R."/>
            <person name="Fabbretti A."/>
        </authorList>
    </citation>
    <scope>NUCLEOTIDE SEQUENCE [LARGE SCALE GENOMIC DNA]</scope>
    <source>
        <strain evidence="1 2">AM-2504</strain>
    </source>
</reference>
<dbReference type="EMBL" id="SIXH01000110">
    <property type="protein sequence ID" value="TBO58886.1"/>
    <property type="molecule type" value="Genomic_DNA"/>
</dbReference>
<evidence type="ECO:0000313" key="2">
    <source>
        <dbReference type="Proteomes" id="UP000292452"/>
    </source>
</evidence>
<protein>
    <submittedName>
        <fullName evidence="1">Uncharacterized protein</fullName>
    </submittedName>
</protein>
<keyword evidence="2" id="KW-1185">Reference proteome</keyword>
<comment type="caution">
    <text evidence="1">The sequence shown here is derived from an EMBL/GenBank/DDBJ whole genome shotgun (WGS) entry which is preliminary data.</text>
</comment>
<dbReference type="AlphaFoldDB" id="A0A4Q9HUT8"/>
<proteinExistence type="predicted"/>
<organism evidence="1 2">
    <name type="scientific">Streptomyces kasugaensis</name>
    <dbReference type="NCBI Taxonomy" id="1946"/>
    <lineage>
        <taxon>Bacteria</taxon>
        <taxon>Bacillati</taxon>
        <taxon>Actinomycetota</taxon>
        <taxon>Actinomycetes</taxon>
        <taxon>Kitasatosporales</taxon>
        <taxon>Streptomycetaceae</taxon>
        <taxon>Streptomyces</taxon>
    </lineage>
</organism>
<dbReference type="RefSeq" id="WP_131123606.1">
    <property type="nucleotide sequence ID" value="NZ_SIXH01000110.1"/>
</dbReference>
<dbReference type="Proteomes" id="UP000292452">
    <property type="component" value="Unassembled WGS sequence"/>
</dbReference>